<dbReference type="PANTHER" id="PTHR40940:SF1">
    <property type="entry name" value="PROTEIN BATD"/>
    <property type="match status" value="1"/>
</dbReference>
<dbReference type="Pfam" id="PF13584">
    <property type="entry name" value="BatD"/>
    <property type="match status" value="1"/>
</dbReference>
<dbReference type="Proteomes" id="UP001149400">
    <property type="component" value="Unassembled WGS sequence"/>
</dbReference>
<keyword evidence="5" id="KW-1185">Reference proteome</keyword>
<dbReference type="InterPro" id="IPR025738">
    <property type="entry name" value="BatD"/>
</dbReference>
<proteinExistence type="predicted"/>
<evidence type="ECO:0000259" key="3">
    <source>
        <dbReference type="Pfam" id="PF25607"/>
    </source>
</evidence>
<organism evidence="4 5">
    <name type="scientific">Enterovibrio gelatinilyticus</name>
    <dbReference type="NCBI Taxonomy" id="2899819"/>
    <lineage>
        <taxon>Bacteria</taxon>
        <taxon>Pseudomonadati</taxon>
        <taxon>Pseudomonadota</taxon>
        <taxon>Gammaproteobacteria</taxon>
        <taxon>Vibrionales</taxon>
        <taxon>Vibrionaceae</taxon>
        <taxon>Enterovibrio</taxon>
    </lineage>
</organism>
<comment type="caution">
    <text evidence="4">The sequence shown here is derived from an EMBL/GenBank/DDBJ whole genome shotgun (WGS) entry which is preliminary data.</text>
</comment>
<evidence type="ECO:0000256" key="2">
    <source>
        <dbReference type="SAM" id="Phobius"/>
    </source>
</evidence>
<keyword evidence="2" id="KW-0472">Membrane</keyword>
<dbReference type="RefSeq" id="WP_274165880.1">
    <property type="nucleotide sequence ID" value="NZ_JAJUBC010000024.1"/>
</dbReference>
<feature type="region of interest" description="Disordered" evidence="1">
    <location>
        <begin position="551"/>
        <end position="571"/>
    </location>
</feature>
<keyword evidence="2" id="KW-0812">Transmembrane</keyword>
<dbReference type="PANTHER" id="PTHR40940">
    <property type="entry name" value="PROTEIN BATD-RELATED"/>
    <property type="match status" value="1"/>
</dbReference>
<evidence type="ECO:0000256" key="1">
    <source>
        <dbReference type="SAM" id="MobiDB-lite"/>
    </source>
</evidence>
<sequence>MKPQRFSLMSPILLVRSLQVLWRPAKAAMLIAVLALSTLPSVAFAGVAEATVSKNVIALGDALQLTVSVDESVSNDALDLSPLDKDFIYGRPSVSSNTSYINGNFSRTTVWRVAIAGKRVGNVTIPSLTIDDMTTEPITVQVVDAGDKGAQGDTQAVEVIATLDRHDGYIGETFNYRVRLMIGTRLDSPALQAPFGEGMDVAQVGDDVQAEAVVNGRRYVVISRQYQITPTQAGELTLEGAVFSGTEVKGNSWGSSVGLPISRQANSLTLNIAPKPADYKGLWLPTPDLDLTQRWEPNTLSESTNAQVGEPINRVISLKIKNIAQSAMPNLNLDYPTSVSVYSDKPEYSEDGDYTVMTVKQVIIPRQAGDVTLPPLSINWFNTSRKLPETSKIEGLTLSIEAGENTPNTQPIMPDVALTPSAPAPSNSENVVITAGYWPWATGFFAVLWLGTLGMYLRRPKVMVPQNNATARQSIKGTDNALLALKTAVNANDAVAVSTHYRNWQNGHLPFELREGIDAEISAMMASRYRPQAESWDNSELLSLLSQAETVSKDSAKKATKKGGSLSELTP</sequence>
<evidence type="ECO:0000313" key="4">
    <source>
        <dbReference type="EMBL" id="MDD1795073.1"/>
    </source>
</evidence>
<feature type="transmembrane region" description="Helical" evidence="2">
    <location>
        <begin position="437"/>
        <end position="457"/>
    </location>
</feature>
<reference evidence="4" key="1">
    <citation type="submission" date="2021-12" db="EMBL/GenBank/DDBJ databases">
        <title>Enterovibrio ZSDZ35 sp. nov. and Enterovibrio ZSDZ42 sp. nov., isolated from coastal seawater in Qingdao.</title>
        <authorList>
            <person name="Zhang P."/>
        </authorList>
    </citation>
    <scope>NUCLEOTIDE SEQUENCE</scope>
    <source>
        <strain evidence="4">ZSDZ42</strain>
    </source>
</reference>
<keyword evidence="2" id="KW-1133">Transmembrane helix</keyword>
<evidence type="ECO:0000313" key="5">
    <source>
        <dbReference type="Proteomes" id="UP001149400"/>
    </source>
</evidence>
<dbReference type="EMBL" id="JAJUBC010000024">
    <property type="protein sequence ID" value="MDD1795073.1"/>
    <property type="molecule type" value="Genomic_DNA"/>
</dbReference>
<protein>
    <submittedName>
        <fullName evidence="4">BatD family protein</fullName>
    </submittedName>
</protein>
<gene>
    <name evidence="4" type="ORF">LRP50_18250</name>
</gene>
<accession>A0ABT5R473</accession>
<dbReference type="InterPro" id="IPR057699">
    <property type="entry name" value="DUF7939"/>
</dbReference>
<name>A0ABT5R473_9GAMM</name>
<feature type="domain" description="DUF7939" evidence="3">
    <location>
        <begin position="479"/>
        <end position="549"/>
    </location>
</feature>
<dbReference type="Pfam" id="PF25607">
    <property type="entry name" value="DUF7939"/>
    <property type="match status" value="1"/>
</dbReference>